<dbReference type="InterPro" id="IPR024079">
    <property type="entry name" value="MetalloPept_cat_dom_sf"/>
</dbReference>
<comment type="caution">
    <text evidence="5">Lacks conserved residue(s) required for the propagation of feature annotation.</text>
</comment>
<dbReference type="Gene3D" id="3.40.390.10">
    <property type="entry name" value="Collagenase (Catalytic Domain)"/>
    <property type="match status" value="1"/>
</dbReference>
<dbReference type="GO" id="GO:0046872">
    <property type="term" value="F:metal ion binding"/>
    <property type="evidence" value="ECO:0007669"/>
    <property type="project" value="UniProtKB-KW"/>
</dbReference>
<keyword evidence="6" id="KW-0378">Hydrolase</keyword>
<keyword evidence="4" id="KW-0732">Signal</keyword>
<keyword evidence="6" id="KW-0645">Protease</keyword>
<sequence>MFFKNFTFVVFILFIIIEELNTYLRKKGRFRYINEVYLFSGITVCNGTRQPDVRIELGSINTWYSFSYSILSKAYTDQYGVFMLNVGVEREIQSKFELNFYHCCGHEDCKRDSYKANCSLDVSSLNCTKYQNFREFFECRLSEVKLLDGKNCELLNPIKKEHEHYAIRKWNLEISYFIFENFTNINEAKKNIQTVVNEVQNNTCIEFAHKNQEIIGQNGINFLKSNICESEFIGMKFKNEPQYIYLTDECSYSMRTIRSLLFKTLGLLPQVFRKDRNHYVTLNVLYMDQSKLPQFYYNYQPINNSLRFYDFSSITHFNSTMYSVNETLKVITPIVNYTNFYENMMGRIEEPSFFDYKALNNYYCKNKCPKENYCSNHGYHISNRCDKCICSLSYRNDRCEVINYGNLTICGYTSVYAISHLQHIVRSNIDYCLYHLVTHDIRGHVFIRFPYFRGMFLSKICSFNNSIEIKYQERLSNPGICLCYSDDIEAPEIISESYHMIVVFNFQVHRSYVFFEYMKVNSIDFKYRHLDKYERISHLISNECNQLHYN</sequence>
<dbReference type="SUPFAM" id="SSF55486">
    <property type="entry name" value="Metalloproteases ('zincins'), catalytic domain"/>
    <property type="match status" value="1"/>
</dbReference>
<protein>
    <recommendedName>
        <fullName evidence="6">Metalloendopeptidase</fullName>
        <ecNumber evidence="6">3.4.24.-</ecNumber>
    </recommendedName>
</protein>
<dbReference type="Pfam" id="PF01400">
    <property type="entry name" value="Astacin"/>
    <property type="match status" value="1"/>
</dbReference>
<evidence type="ECO:0000256" key="5">
    <source>
        <dbReference type="PROSITE-ProRule" id="PRU01211"/>
    </source>
</evidence>
<dbReference type="GO" id="GO:0006508">
    <property type="term" value="P:proteolysis"/>
    <property type="evidence" value="ECO:0007669"/>
    <property type="project" value="UniProtKB-KW"/>
</dbReference>
<dbReference type="PRINTS" id="PR00480">
    <property type="entry name" value="ASTACIN"/>
</dbReference>
<dbReference type="GO" id="GO:0009986">
    <property type="term" value="C:cell surface"/>
    <property type="evidence" value="ECO:0007669"/>
    <property type="project" value="InterPro"/>
</dbReference>
<keyword evidence="6" id="KW-0479">Metal-binding</keyword>
<proteinExistence type="inferred from homology"/>
<dbReference type="Pfam" id="PF01060">
    <property type="entry name" value="TTR-52"/>
    <property type="match status" value="1"/>
</dbReference>
<dbReference type="EC" id="3.4.24.-" evidence="6"/>
<keyword evidence="6" id="KW-0482">Metalloprotease</keyword>
<comment type="subcellular location">
    <subcellularLocation>
        <location evidence="1">Secreted</location>
    </subcellularLocation>
</comment>
<dbReference type="GO" id="GO:0005576">
    <property type="term" value="C:extracellular region"/>
    <property type="evidence" value="ECO:0007669"/>
    <property type="project" value="UniProtKB-SubCell"/>
</dbReference>
<accession>A0A0N4ZL44</accession>
<evidence type="ECO:0000256" key="2">
    <source>
        <dbReference type="ARBA" id="ARBA00010112"/>
    </source>
</evidence>
<dbReference type="GO" id="GO:0004222">
    <property type="term" value="F:metalloendopeptidase activity"/>
    <property type="evidence" value="ECO:0007669"/>
    <property type="project" value="UniProtKB-UniRule"/>
</dbReference>
<dbReference type="WBParaSite" id="PTRK_0000887800.1">
    <property type="protein sequence ID" value="PTRK_0000887800.1"/>
    <property type="gene ID" value="PTRK_0000887800"/>
</dbReference>
<evidence type="ECO:0000256" key="1">
    <source>
        <dbReference type="ARBA" id="ARBA00004613"/>
    </source>
</evidence>
<dbReference type="InterPro" id="IPR001506">
    <property type="entry name" value="Peptidase_M12A"/>
</dbReference>
<evidence type="ECO:0000256" key="3">
    <source>
        <dbReference type="ARBA" id="ARBA00022525"/>
    </source>
</evidence>
<name>A0A0N4ZL44_PARTI</name>
<dbReference type="PROSITE" id="PS51864">
    <property type="entry name" value="ASTACIN"/>
    <property type="match status" value="1"/>
</dbReference>
<organism evidence="8 9">
    <name type="scientific">Parastrongyloides trichosuri</name>
    <name type="common">Possum-specific nematode worm</name>
    <dbReference type="NCBI Taxonomy" id="131310"/>
    <lineage>
        <taxon>Eukaryota</taxon>
        <taxon>Metazoa</taxon>
        <taxon>Ecdysozoa</taxon>
        <taxon>Nematoda</taxon>
        <taxon>Chromadorea</taxon>
        <taxon>Rhabditida</taxon>
        <taxon>Tylenchina</taxon>
        <taxon>Panagrolaimomorpha</taxon>
        <taxon>Strongyloidoidea</taxon>
        <taxon>Strongyloididae</taxon>
        <taxon>Parastrongyloides</taxon>
    </lineage>
</organism>
<evidence type="ECO:0000256" key="6">
    <source>
        <dbReference type="RuleBase" id="RU361183"/>
    </source>
</evidence>
<keyword evidence="8" id="KW-1185">Reference proteome</keyword>
<dbReference type="AlphaFoldDB" id="A0A0N4ZL44"/>
<comment type="cofactor">
    <cofactor evidence="6">
        <name>Zn(2+)</name>
        <dbReference type="ChEBI" id="CHEBI:29105"/>
    </cofactor>
    <text evidence="6">Binds 1 zinc ion per subunit.</text>
</comment>
<evidence type="ECO:0000259" key="7">
    <source>
        <dbReference type="PROSITE" id="PS51864"/>
    </source>
</evidence>
<feature type="domain" description="Peptidase M12A" evidence="7">
    <location>
        <begin position="156"/>
        <end position="365"/>
    </location>
</feature>
<dbReference type="Gene3D" id="2.60.40.3330">
    <property type="match status" value="1"/>
</dbReference>
<dbReference type="PANTHER" id="PTHR10127:SF831">
    <property type="entry name" value="ZINC METALLOPROTEINASE NAS-37"/>
    <property type="match status" value="1"/>
</dbReference>
<keyword evidence="3" id="KW-0964">Secreted</keyword>
<evidence type="ECO:0000313" key="9">
    <source>
        <dbReference type="WBParaSite" id="PTRK_0000887800.1"/>
    </source>
</evidence>
<dbReference type="InterPro" id="IPR038479">
    <property type="entry name" value="Transthyretin-like_sf"/>
</dbReference>
<evidence type="ECO:0000313" key="8">
    <source>
        <dbReference type="Proteomes" id="UP000038045"/>
    </source>
</evidence>
<comment type="similarity">
    <text evidence="2">Belongs to the nematode transthyretin-like family.</text>
</comment>
<keyword evidence="6" id="KW-0862">Zinc</keyword>
<reference evidence="9" key="1">
    <citation type="submission" date="2017-02" db="UniProtKB">
        <authorList>
            <consortium name="WormBaseParasite"/>
        </authorList>
    </citation>
    <scope>IDENTIFICATION</scope>
</reference>
<dbReference type="Proteomes" id="UP000038045">
    <property type="component" value="Unplaced"/>
</dbReference>
<evidence type="ECO:0000256" key="4">
    <source>
        <dbReference type="ARBA" id="ARBA00022729"/>
    </source>
</evidence>
<dbReference type="InterPro" id="IPR001534">
    <property type="entry name" value="Transthyretin-like"/>
</dbReference>
<dbReference type="PANTHER" id="PTHR10127">
    <property type="entry name" value="DISCOIDIN, CUB, EGF, LAMININ , AND ZINC METALLOPROTEASE DOMAIN CONTAINING"/>
    <property type="match status" value="1"/>
</dbReference>